<evidence type="ECO:0000313" key="9">
    <source>
        <dbReference type="EMBL" id="PIA15563.1"/>
    </source>
</evidence>
<feature type="region of interest" description="Disordered" evidence="7">
    <location>
        <begin position="240"/>
        <end position="265"/>
    </location>
</feature>
<keyword evidence="4" id="KW-0862">Zinc</keyword>
<evidence type="ECO:0000256" key="7">
    <source>
        <dbReference type="SAM" id="MobiDB-lite"/>
    </source>
</evidence>
<comment type="subcellular location">
    <subcellularLocation>
        <location evidence="1">Nucleus</location>
    </subcellularLocation>
</comment>
<dbReference type="GO" id="GO:0000981">
    <property type="term" value="F:DNA-binding transcription factor activity, RNA polymerase II-specific"/>
    <property type="evidence" value="ECO:0007669"/>
    <property type="project" value="TreeGrafter"/>
</dbReference>
<feature type="domain" description="GATA-type" evidence="8">
    <location>
        <begin position="71"/>
        <end position="121"/>
    </location>
</feature>
<dbReference type="InterPro" id="IPR000679">
    <property type="entry name" value="Znf_GATA"/>
</dbReference>
<evidence type="ECO:0000256" key="6">
    <source>
        <dbReference type="PROSITE-ProRule" id="PRU00094"/>
    </source>
</evidence>
<keyword evidence="2" id="KW-0479">Metal-binding</keyword>
<dbReference type="GO" id="GO:0000122">
    <property type="term" value="P:negative regulation of transcription by RNA polymerase II"/>
    <property type="evidence" value="ECO:0007669"/>
    <property type="project" value="TreeGrafter"/>
</dbReference>
<organism evidence="9 10">
    <name type="scientific">Coemansia reversa (strain ATCC 12441 / NRRL 1564)</name>
    <dbReference type="NCBI Taxonomy" id="763665"/>
    <lineage>
        <taxon>Eukaryota</taxon>
        <taxon>Fungi</taxon>
        <taxon>Fungi incertae sedis</taxon>
        <taxon>Zoopagomycota</taxon>
        <taxon>Kickxellomycotina</taxon>
        <taxon>Kickxellomycetes</taxon>
        <taxon>Kickxellales</taxon>
        <taxon>Kickxellaceae</taxon>
        <taxon>Coemansia</taxon>
    </lineage>
</organism>
<evidence type="ECO:0000256" key="3">
    <source>
        <dbReference type="ARBA" id="ARBA00022771"/>
    </source>
</evidence>
<accession>A0A2G5B959</accession>
<dbReference type="GO" id="GO:0045944">
    <property type="term" value="P:positive regulation of transcription by RNA polymerase II"/>
    <property type="evidence" value="ECO:0007669"/>
    <property type="project" value="TreeGrafter"/>
</dbReference>
<feature type="compositionally biased region" description="Polar residues" evidence="7">
    <location>
        <begin position="256"/>
        <end position="265"/>
    </location>
</feature>
<dbReference type="InterPro" id="IPR013088">
    <property type="entry name" value="Znf_NHR/GATA"/>
</dbReference>
<evidence type="ECO:0000256" key="5">
    <source>
        <dbReference type="ARBA" id="ARBA00023242"/>
    </source>
</evidence>
<feature type="region of interest" description="Disordered" evidence="7">
    <location>
        <begin position="1"/>
        <end position="52"/>
    </location>
</feature>
<keyword evidence="3 6" id="KW-0863">Zinc-finger</keyword>
<evidence type="ECO:0000256" key="1">
    <source>
        <dbReference type="ARBA" id="ARBA00004123"/>
    </source>
</evidence>
<dbReference type="GO" id="GO:0008270">
    <property type="term" value="F:zinc ion binding"/>
    <property type="evidence" value="ECO:0007669"/>
    <property type="project" value="UniProtKB-KW"/>
</dbReference>
<gene>
    <name evidence="9" type="ORF">COEREDRAFT_44536</name>
</gene>
<dbReference type="GO" id="GO:0005634">
    <property type="term" value="C:nucleus"/>
    <property type="evidence" value="ECO:0007669"/>
    <property type="project" value="UniProtKB-SubCell"/>
</dbReference>
<dbReference type="GO" id="GO:0000978">
    <property type="term" value="F:RNA polymerase II cis-regulatory region sequence-specific DNA binding"/>
    <property type="evidence" value="ECO:0007669"/>
    <property type="project" value="TreeGrafter"/>
</dbReference>
<dbReference type="Pfam" id="PF00320">
    <property type="entry name" value="GATA"/>
    <property type="match status" value="1"/>
</dbReference>
<dbReference type="OrthoDB" id="515401at2759"/>
<name>A0A2G5B959_COERN</name>
<protein>
    <recommendedName>
        <fullName evidence="8">GATA-type domain-containing protein</fullName>
    </recommendedName>
</protein>
<evidence type="ECO:0000256" key="2">
    <source>
        <dbReference type="ARBA" id="ARBA00022723"/>
    </source>
</evidence>
<dbReference type="AlphaFoldDB" id="A0A2G5B959"/>
<proteinExistence type="predicted"/>
<dbReference type="SMART" id="SM00401">
    <property type="entry name" value="ZnF_GATA"/>
    <property type="match status" value="1"/>
</dbReference>
<reference evidence="9 10" key="1">
    <citation type="journal article" date="2015" name="Genome Biol. Evol.">
        <title>Phylogenomic analyses indicate that early fungi evolved digesting cell walls of algal ancestors of land plants.</title>
        <authorList>
            <person name="Chang Y."/>
            <person name="Wang S."/>
            <person name="Sekimoto S."/>
            <person name="Aerts A.L."/>
            <person name="Choi C."/>
            <person name="Clum A."/>
            <person name="LaButti K.M."/>
            <person name="Lindquist E.A."/>
            <person name="Yee Ngan C."/>
            <person name="Ohm R.A."/>
            <person name="Salamov A.A."/>
            <person name="Grigoriev I.V."/>
            <person name="Spatafora J.W."/>
            <person name="Berbee M.L."/>
        </authorList>
    </citation>
    <scope>NUCLEOTIDE SEQUENCE [LARGE SCALE GENOMIC DNA]</scope>
    <source>
        <strain evidence="9 10">NRRL 1564</strain>
    </source>
</reference>
<keyword evidence="5" id="KW-0539">Nucleus</keyword>
<dbReference type="PANTHER" id="PTHR10071:SF281">
    <property type="entry name" value="BOX A-BINDING FACTOR-RELATED"/>
    <property type="match status" value="1"/>
</dbReference>
<dbReference type="SUPFAM" id="SSF57716">
    <property type="entry name" value="Glucocorticoid receptor-like (DNA-binding domain)"/>
    <property type="match status" value="1"/>
</dbReference>
<sequence>MSFTVQPLEGRRVLRPARSAPHPYIPRNPSSRVLRRNSSASTALTTFGHKPSGSNTRVLPAIDQNGQYKFCDNCITAVTPSWRRHPETQKLLCNACGLYLRLHRRARPITLDDSGQIQVIRKNAAVQREPINMLQRPTYSSRIPSQHGNVGLAFNYMPQQPSSQPILQANTTTLSGLQGMDNHHLLTGNSQHMNGLSITSENERLIPGMVDNMLQLNIVDNRMAMSPVHSDMGWLQDVYSSHQNIPSPDTKPDDIQSWSEEGQKH</sequence>
<dbReference type="InterPro" id="IPR039355">
    <property type="entry name" value="Transcription_factor_GATA"/>
</dbReference>
<dbReference type="Proteomes" id="UP000242474">
    <property type="component" value="Unassembled WGS sequence"/>
</dbReference>
<dbReference type="CDD" id="cd00202">
    <property type="entry name" value="ZnF_GATA"/>
    <property type="match status" value="1"/>
</dbReference>
<dbReference type="Gene3D" id="3.30.50.10">
    <property type="entry name" value="Erythroid Transcription Factor GATA-1, subunit A"/>
    <property type="match status" value="1"/>
</dbReference>
<dbReference type="PROSITE" id="PS50114">
    <property type="entry name" value="GATA_ZN_FINGER_2"/>
    <property type="match status" value="1"/>
</dbReference>
<dbReference type="EMBL" id="KZ303506">
    <property type="protein sequence ID" value="PIA15563.1"/>
    <property type="molecule type" value="Genomic_DNA"/>
</dbReference>
<feature type="compositionally biased region" description="Polar residues" evidence="7">
    <location>
        <begin position="28"/>
        <end position="45"/>
    </location>
</feature>
<dbReference type="STRING" id="763665.A0A2G5B959"/>
<evidence type="ECO:0000259" key="8">
    <source>
        <dbReference type="PROSITE" id="PS50114"/>
    </source>
</evidence>
<dbReference type="PANTHER" id="PTHR10071">
    <property type="entry name" value="TRANSCRIPTION FACTOR GATA FAMILY MEMBER"/>
    <property type="match status" value="1"/>
</dbReference>
<keyword evidence="10" id="KW-1185">Reference proteome</keyword>
<evidence type="ECO:0000256" key="4">
    <source>
        <dbReference type="ARBA" id="ARBA00022833"/>
    </source>
</evidence>
<evidence type="ECO:0000313" key="10">
    <source>
        <dbReference type="Proteomes" id="UP000242474"/>
    </source>
</evidence>